<proteinExistence type="predicted"/>
<dbReference type="EMBL" id="BMVC01000011">
    <property type="protein sequence ID" value="GHD04338.1"/>
    <property type="molecule type" value="Genomic_DNA"/>
</dbReference>
<dbReference type="Proteomes" id="UP000638353">
    <property type="component" value="Unassembled WGS sequence"/>
</dbReference>
<reference evidence="2" key="1">
    <citation type="journal article" date="2014" name="Int. J. Syst. Evol. Microbiol.">
        <title>Complete genome sequence of Corynebacterium casei LMG S-19264T (=DSM 44701T), isolated from a smear-ripened cheese.</title>
        <authorList>
            <consortium name="US DOE Joint Genome Institute (JGI-PGF)"/>
            <person name="Walter F."/>
            <person name="Albersmeier A."/>
            <person name="Kalinowski J."/>
            <person name="Ruckert C."/>
        </authorList>
    </citation>
    <scope>NUCLEOTIDE SEQUENCE</scope>
    <source>
        <strain evidence="2">JCM 4637</strain>
    </source>
</reference>
<sequence>MRRITTTLLLAGALGLGLTSPSAVALEQHPASARAACGGKAADYAGFIYTSASAKKEYRFERGGKVAVAKAGRARVTPGTYRADASGLAVTAGGATAKGAAKGCHAGTTVPKAIVLDGATYTFVQTG</sequence>
<feature type="signal peptide" evidence="1">
    <location>
        <begin position="1"/>
        <end position="25"/>
    </location>
</feature>
<dbReference type="RefSeq" id="WP_189825516.1">
    <property type="nucleotide sequence ID" value="NZ_BMVC01000011.1"/>
</dbReference>
<comment type="caution">
    <text evidence="2">The sequence shown here is derived from an EMBL/GenBank/DDBJ whole genome shotgun (WGS) entry which is preliminary data.</text>
</comment>
<reference evidence="2" key="2">
    <citation type="submission" date="2020-09" db="EMBL/GenBank/DDBJ databases">
        <authorList>
            <person name="Sun Q."/>
            <person name="Ohkuma M."/>
        </authorList>
    </citation>
    <scope>NUCLEOTIDE SEQUENCE</scope>
    <source>
        <strain evidence="2">JCM 4637</strain>
    </source>
</reference>
<evidence type="ECO:0000256" key="1">
    <source>
        <dbReference type="SAM" id="SignalP"/>
    </source>
</evidence>
<evidence type="ECO:0000313" key="2">
    <source>
        <dbReference type="EMBL" id="GHD04338.1"/>
    </source>
</evidence>
<gene>
    <name evidence="2" type="ORF">GCM10010334_53030</name>
</gene>
<protein>
    <submittedName>
        <fullName evidence="2">Uncharacterized protein</fullName>
    </submittedName>
</protein>
<organism evidence="2 3">
    <name type="scientific">Streptomyces finlayi</name>
    <dbReference type="NCBI Taxonomy" id="67296"/>
    <lineage>
        <taxon>Bacteria</taxon>
        <taxon>Bacillati</taxon>
        <taxon>Actinomycetota</taxon>
        <taxon>Actinomycetes</taxon>
        <taxon>Kitasatosporales</taxon>
        <taxon>Streptomycetaceae</taxon>
        <taxon>Streptomyces</taxon>
    </lineage>
</organism>
<keyword evidence="1" id="KW-0732">Signal</keyword>
<feature type="chain" id="PRO_5037686942" evidence="1">
    <location>
        <begin position="26"/>
        <end position="127"/>
    </location>
</feature>
<dbReference type="AlphaFoldDB" id="A0A918X221"/>
<name>A0A918X221_9ACTN</name>
<evidence type="ECO:0000313" key="3">
    <source>
        <dbReference type="Proteomes" id="UP000638353"/>
    </source>
</evidence>
<accession>A0A918X221</accession>